<reference evidence="1 3" key="1">
    <citation type="submission" date="2018-11" db="EMBL/GenBank/DDBJ databases">
        <title>Proposal to divide the Flavobacteriaceae and reorganize its genera based on Amino Acid Identity values calculated from whole genome sequences.</title>
        <authorList>
            <person name="Nicholson A.C."/>
            <person name="Gulvik C.A."/>
            <person name="Whitney A.M."/>
            <person name="Humrighouse B.W."/>
            <person name="Bell M."/>
            <person name="Holmes B."/>
            <person name="Steigerwalt A."/>
            <person name="Villarma A."/>
            <person name="Sheth M."/>
            <person name="Batra D."/>
            <person name="Pryor J."/>
            <person name="Bernardet J.-F."/>
            <person name="Hugo C."/>
            <person name="Kampfer P."/>
            <person name="Newman J."/>
            <person name="Mcquiston J.R."/>
        </authorList>
    </citation>
    <scope>NUCLEOTIDE SEQUENCE [LARGE SCALE GENOMIC DNA]</scope>
    <source>
        <strain evidence="1 3">DSM 15235</strain>
    </source>
</reference>
<evidence type="ECO:0000313" key="2">
    <source>
        <dbReference type="EMBL" id="TDX91873.1"/>
    </source>
</evidence>
<dbReference type="RefSeq" id="WP_123263757.1">
    <property type="nucleotide sequence ID" value="NZ_CP095185.1"/>
</dbReference>
<comment type="caution">
    <text evidence="1">The sequence shown here is derived from an EMBL/GenBank/DDBJ whole genome shotgun (WGS) entry which is preliminary data.</text>
</comment>
<keyword evidence="4" id="KW-1185">Reference proteome</keyword>
<dbReference type="EMBL" id="SOQW01000003">
    <property type="protein sequence ID" value="TDX91873.1"/>
    <property type="molecule type" value="Genomic_DNA"/>
</dbReference>
<accession>A0A3N0VSF6</accession>
<protein>
    <submittedName>
        <fullName evidence="1">Uncharacterized protein</fullName>
    </submittedName>
</protein>
<reference evidence="2 4" key="2">
    <citation type="submission" date="2019-03" db="EMBL/GenBank/DDBJ databases">
        <title>Genomic Encyclopedia of Archaeal and Bacterial Type Strains, Phase II (KMG-II): from individual species to whole genera.</title>
        <authorList>
            <person name="Goeker M."/>
        </authorList>
    </citation>
    <scope>NUCLEOTIDE SEQUENCE [LARGE SCALE GENOMIC DNA]</scope>
    <source>
        <strain evidence="2 4">DSM 15235</strain>
    </source>
</reference>
<evidence type="ECO:0000313" key="1">
    <source>
        <dbReference type="EMBL" id="ROH95742.1"/>
    </source>
</evidence>
<dbReference type="Proteomes" id="UP000295709">
    <property type="component" value="Unassembled WGS sequence"/>
</dbReference>
<proteinExistence type="predicted"/>
<dbReference type="EMBL" id="RJTX01000004">
    <property type="protein sequence ID" value="ROH95742.1"/>
    <property type="molecule type" value="Genomic_DNA"/>
</dbReference>
<dbReference type="Proteomes" id="UP000269375">
    <property type="component" value="Unassembled WGS sequence"/>
</dbReference>
<dbReference type="OrthoDB" id="894042at2"/>
<organism evidence="1 3">
    <name type="scientific">Chryseobacterium daecheongense</name>
    <dbReference type="NCBI Taxonomy" id="192389"/>
    <lineage>
        <taxon>Bacteria</taxon>
        <taxon>Pseudomonadati</taxon>
        <taxon>Bacteroidota</taxon>
        <taxon>Flavobacteriia</taxon>
        <taxon>Flavobacteriales</taxon>
        <taxon>Weeksellaceae</taxon>
        <taxon>Chryseobacterium group</taxon>
        <taxon>Chryseobacterium</taxon>
    </lineage>
</organism>
<dbReference type="AlphaFoldDB" id="A0A3N0VSF6"/>
<gene>
    <name evidence="2" type="ORF">BCF50_3012</name>
    <name evidence="1" type="ORF">EGI05_14535</name>
</gene>
<sequence>MKKFISILLLSLYLVSTTELYQLLKMPVLIEHFMEHEKLNPDMTLEAFLKTHYCHPVKDADYKTDRKLPFIAHSVPLTLVFIIGSSFTLDISNHVPRQIERHGKIPVYNDAYYNSGYLNSIWEPPRNS</sequence>
<name>A0A3N0VSF6_9FLAO</name>
<evidence type="ECO:0000313" key="3">
    <source>
        <dbReference type="Proteomes" id="UP000269375"/>
    </source>
</evidence>
<evidence type="ECO:0000313" key="4">
    <source>
        <dbReference type="Proteomes" id="UP000295709"/>
    </source>
</evidence>